<organism evidence="2 3">
    <name type="scientific">Cnuella takakiae</name>
    <dbReference type="NCBI Taxonomy" id="1302690"/>
    <lineage>
        <taxon>Bacteria</taxon>
        <taxon>Pseudomonadati</taxon>
        <taxon>Bacteroidota</taxon>
        <taxon>Chitinophagia</taxon>
        <taxon>Chitinophagales</taxon>
        <taxon>Chitinophagaceae</taxon>
        <taxon>Cnuella</taxon>
    </lineage>
</organism>
<dbReference type="Pfam" id="PF10047">
    <property type="entry name" value="DUF2281"/>
    <property type="match status" value="1"/>
</dbReference>
<keyword evidence="3" id="KW-1185">Reference proteome</keyword>
<proteinExistence type="predicted"/>
<accession>A0A1M5H2C2</accession>
<reference evidence="2 3" key="1">
    <citation type="submission" date="2016-11" db="EMBL/GenBank/DDBJ databases">
        <authorList>
            <person name="Jaros S."/>
            <person name="Januszkiewicz K."/>
            <person name="Wedrychowicz H."/>
        </authorList>
    </citation>
    <scope>NUCLEOTIDE SEQUENCE [LARGE SCALE GENOMIC DNA]</scope>
    <source>
        <strain evidence="2 3">DSM 26897</strain>
    </source>
</reference>
<sequence>MDNLLLYNKLSALPEHLKSEVGDFIDFLASKAKQKAQKPTPKFGSAKGLIIMHPGFDDPIEDFKEYEA</sequence>
<evidence type="ECO:0000313" key="2">
    <source>
        <dbReference type="EMBL" id="SHG10147.1"/>
    </source>
</evidence>
<dbReference type="InterPro" id="IPR018739">
    <property type="entry name" value="DUF2281"/>
</dbReference>
<gene>
    <name evidence="2" type="ORF">SAMN05444008_1182</name>
</gene>
<dbReference type="EMBL" id="FQUO01000018">
    <property type="protein sequence ID" value="SHG10147.1"/>
    <property type="molecule type" value="Genomic_DNA"/>
</dbReference>
<evidence type="ECO:0000259" key="1">
    <source>
        <dbReference type="Pfam" id="PF10047"/>
    </source>
</evidence>
<feature type="domain" description="DUF2281" evidence="1">
    <location>
        <begin position="6"/>
        <end position="66"/>
    </location>
</feature>
<name>A0A1M5H2C2_9BACT</name>
<protein>
    <recommendedName>
        <fullName evidence="1">DUF2281 domain-containing protein</fullName>
    </recommendedName>
</protein>
<dbReference type="OrthoDB" id="9801704at2"/>
<dbReference type="STRING" id="1302690.BUE76_03900"/>
<dbReference type="RefSeq" id="WP_073046792.1">
    <property type="nucleotide sequence ID" value="NZ_FQUO01000018.1"/>
</dbReference>
<evidence type="ECO:0000313" key="3">
    <source>
        <dbReference type="Proteomes" id="UP000184368"/>
    </source>
</evidence>
<dbReference type="Proteomes" id="UP000184368">
    <property type="component" value="Unassembled WGS sequence"/>
</dbReference>
<dbReference type="AlphaFoldDB" id="A0A1M5H2C2"/>